<evidence type="ECO:0000313" key="2">
    <source>
        <dbReference type="EMBL" id="SDI82323.1"/>
    </source>
</evidence>
<gene>
    <name evidence="1" type="ORF">AF333_06465</name>
    <name evidence="2" type="ORF">SAMN04487909_10864</name>
</gene>
<evidence type="ECO:0000313" key="3">
    <source>
        <dbReference type="Proteomes" id="UP000037269"/>
    </source>
</evidence>
<dbReference type="AlphaFoldDB" id="A0A0D1Y0W8"/>
<evidence type="ECO:0000313" key="4">
    <source>
        <dbReference type="Proteomes" id="UP000182836"/>
    </source>
</evidence>
<dbReference type="EMBL" id="FNED01000008">
    <property type="protein sequence ID" value="SDI82323.1"/>
    <property type="molecule type" value="Genomic_DNA"/>
</dbReference>
<dbReference type="EMBL" id="LGUG01000004">
    <property type="protein sequence ID" value="KON95174.1"/>
    <property type="molecule type" value="Genomic_DNA"/>
</dbReference>
<accession>A0A0D1Y0W8</accession>
<proteinExistence type="predicted"/>
<organism evidence="1 3">
    <name type="scientific">Aneurinibacillus migulanus</name>
    <name type="common">Bacillus migulanus</name>
    <dbReference type="NCBI Taxonomy" id="47500"/>
    <lineage>
        <taxon>Bacteria</taxon>
        <taxon>Bacillati</taxon>
        <taxon>Bacillota</taxon>
        <taxon>Bacilli</taxon>
        <taxon>Bacillales</taxon>
        <taxon>Paenibacillaceae</taxon>
        <taxon>Aneurinibacillus group</taxon>
        <taxon>Aneurinibacillus</taxon>
    </lineage>
</organism>
<evidence type="ECO:0000313" key="1">
    <source>
        <dbReference type="EMBL" id="KON95174.1"/>
    </source>
</evidence>
<dbReference type="Proteomes" id="UP000182836">
    <property type="component" value="Unassembled WGS sequence"/>
</dbReference>
<dbReference type="Proteomes" id="UP000037269">
    <property type="component" value="Unassembled WGS sequence"/>
</dbReference>
<sequence>MEKVKHLQKLLGKTASMIFIQKFSKYIDTNRIPILELSRTAGKPDNAFSKTRAGEDPYLSTFLRYWFSCHLLAEKNKVKEPVPPLDSFFDQEVQKVLSLIYELAENGELSKASKKSLSDLQVYINILTKNGEASMQEKEVYKEIIYEINHQEE</sequence>
<name>A0A0D1Y0W8_ANEMI</name>
<reference evidence="1 3" key="1">
    <citation type="submission" date="2015-07" db="EMBL/GenBank/DDBJ databases">
        <title>Fjat-14205 dsm 2895.</title>
        <authorList>
            <person name="Liu B."/>
            <person name="Wang J."/>
            <person name="Zhu Y."/>
            <person name="Liu G."/>
            <person name="Chen Q."/>
            <person name="Chen Z."/>
            <person name="Lan J."/>
            <person name="Che J."/>
            <person name="Ge C."/>
            <person name="Shi H."/>
            <person name="Pan Z."/>
            <person name="Liu X."/>
        </authorList>
    </citation>
    <scope>NUCLEOTIDE SEQUENCE [LARGE SCALE GENOMIC DNA]</scope>
    <source>
        <strain evidence="1 3">DSM 2895</strain>
    </source>
</reference>
<dbReference type="STRING" id="47500.AF333_06465"/>
<dbReference type="GeneID" id="42304844"/>
<dbReference type="PATRIC" id="fig|47500.8.peg.2499"/>
<protein>
    <submittedName>
        <fullName evidence="1">Uncharacterized protein</fullName>
    </submittedName>
</protein>
<keyword evidence="3" id="KW-1185">Reference proteome</keyword>
<dbReference type="RefSeq" id="WP_043067407.1">
    <property type="nucleotide sequence ID" value="NZ_BJOA01000061.1"/>
</dbReference>
<reference evidence="2 4" key="2">
    <citation type="submission" date="2016-10" db="EMBL/GenBank/DDBJ databases">
        <authorList>
            <person name="de Groot N.N."/>
        </authorList>
    </citation>
    <scope>NUCLEOTIDE SEQUENCE [LARGE SCALE GENOMIC DNA]</scope>
    <source>
        <strain evidence="2 4">DSM 2895</strain>
    </source>
</reference>